<accession>A0ABT4AT82</accession>
<sequence length="852" mass="89749">MDGTDLLGRDQELATLSALLDPARRGAATTAVVADAGHGASALLAAAARIARERGFRVLSTTGHQDESDLDGLVAQRLLIGLRPELRDLPEPARTAALDALRLRAPDPAALAGAMVDSLRAGLGRRPGPTLITVDDLHLADAVSARVVAALAGSPPAGPVVILLGVRRFRAAALLPPTAGVLTLGRLTDGVMARLLAARLPDVAGRARRHLLRLADGRPRAVAGYAALFPAATTADVLRPPAIWTAQLRQRYEALLGGLDRATSDLAGQVSARLGNESAAVVLAAAAVSRPVLERAVESGLLETTGDSVRFADPLAGLAAYLSRPALDRAEAHQRFAAALPAGSLAQARHLAAATTGPSEPVAAALELSAQRAPSPGDRAEALHRAAELSPDPAEAARRCAAALISAGAIGQTSWVRELYAEACRHDPSMITTEVAAEAALALARSARQREAMDLLLDHARERPPADAGRRMRLAAAAAVVARLSGLDEHRSAVMRLPGGGSALPNWAAETADAAGRTAEAIALRQAALARSEGLTELPEIFLPLASGLIDAGRWPEADALADRARAACDTADLRLLEVEIVAVRATLAGLRGDGPGARRLVESVWTRIDLHQNRRVAARLRQSLGISAFAEGDHEAAYRHHRALFGPDGTPLYPDHTGHMLLGLAVTAVRTGRAAEALRVLDASTGPDNARRRMRQAQVRAMLTDDDTSETAFRAAVDDPAGEDWPFERALARLHYGTWLRRRRRSLDARVHLSEAVALLDRLGAEGLAEIARTELTAAGETPDAESGPLQSLSPQQRRIVRLAADGLSNNEIATHLRMSPRTVGTHLYNAYPKLGVGGRRQLNALLSNGK</sequence>
<dbReference type="SMART" id="SM00421">
    <property type="entry name" value="HTH_LUXR"/>
    <property type="match status" value="1"/>
</dbReference>
<evidence type="ECO:0000313" key="5">
    <source>
        <dbReference type="EMBL" id="MCY1136620.1"/>
    </source>
</evidence>
<evidence type="ECO:0000256" key="1">
    <source>
        <dbReference type="ARBA" id="ARBA00023015"/>
    </source>
</evidence>
<evidence type="ECO:0000259" key="4">
    <source>
        <dbReference type="PROSITE" id="PS50043"/>
    </source>
</evidence>
<organism evidence="5 6">
    <name type="scientific">Paractinoplanes pyxinae</name>
    <dbReference type="NCBI Taxonomy" id="2997416"/>
    <lineage>
        <taxon>Bacteria</taxon>
        <taxon>Bacillati</taxon>
        <taxon>Actinomycetota</taxon>
        <taxon>Actinomycetes</taxon>
        <taxon>Micromonosporales</taxon>
        <taxon>Micromonosporaceae</taxon>
        <taxon>Paractinoplanes</taxon>
    </lineage>
</organism>
<dbReference type="PRINTS" id="PR00038">
    <property type="entry name" value="HTHLUXR"/>
</dbReference>
<dbReference type="SUPFAM" id="SSF46894">
    <property type="entry name" value="C-terminal effector domain of the bipartite response regulators"/>
    <property type="match status" value="1"/>
</dbReference>
<dbReference type="Gene3D" id="1.25.40.10">
    <property type="entry name" value="Tetratricopeptide repeat domain"/>
    <property type="match status" value="1"/>
</dbReference>
<keyword evidence="1" id="KW-0805">Transcription regulation</keyword>
<keyword evidence="3" id="KW-0804">Transcription</keyword>
<keyword evidence="6" id="KW-1185">Reference proteome</keyword>
<dbReference type="PROSITE" id="PS00622">
    <property type="entry name" value="HTH_LUXR_1"/>
    <property type="match status" value="1"/>
</dbReference>
<dbReference type="Pfam" id="PF00196">
    <property type="entry name" value="GerE"/>
    <property type="match status" value="1"/>
</dbReference>
<proteinExistence type="predicted"/>
<dbReference type="Proteomes" id="UP001151002">
    <property type="component" value="Unassembled WGS sequence"/>
</dbReference>
<evidence type="ECO:0000256" key="2">
    <source>
        <dbReference type="ARBA" id="ARBA00023125"/>
    </source>
</evidence>
<dbReference type="Pfam" id="PF13191">
    <property type="entry name" value="AAA_16"/>
    <property type="match status" value="1"/>
</dbReference>
<dbReference type="SUPFAM" id="SSF48452">
    <property type="entry name" value="TPR-like"/>
    <property type="match status" value="1"/>
</dbReference>
<dbReference type="PROSITE" id="PS50043">
    <property type="entry name" value="HTH_LUXR_2"/>
    <property type="match status" value="1"/>
</dbReference>
<dbReference type="EMBL" id="JAPNTZ010000001">
    <property type="protein sequence ID" value="MCY1136620.1"/>
    <property type="molecule type" value="Genomic_DNA"/>
</dbReference>
<dbReference type="InterPro" id="IPR016032">
    <property type="entry name" value="Sig_transdc_resp-reg_C-effctor"/>
</dbReference>
<feature type="domain" description="HTH luxR-type" evidence="4">
    <location>
        <begin position="787"/>
        <end position="852"/>
    </location>
</feature>
<comment type="caution">
    <text evidence="5">The sequence shown here is derived from an EMBL/GenBank/DDBJ whole genome shotgun (WGS) entry which is preliminary data.</text>
</comment>
<keyword evidence="2" id="KW-0238">DNA-binding</keyword>
<evidence type="ECO:0000313" key="6">
    <source>
        <dbReference type="Proteomes" id="UP001151002"/>
    </source>
</evidence>
<gene>
    <name evidence="5" type="ORF">OWR29_01320</name>
</gene>
<protein>
    <submittedName>
        <fullName evidence="5">LuxR C-terminal-related transcriptional regulator</fullName>
    </submittedName>
</protein>
<dbReference type="PANTHER" id="PTHR44688">
    <property type="entry name" value="DNA-BINDING TRANSCRIPTIONAL ACTIVATOR DEVR_DOSR"/>
    <property type="match status" value="1"/>
</dbReference>
<name>A0ABT4AT82_9ACTN</name>
<dbReference type="InterPro" id="IPR000792">
    <property type="entry name" value="Tscrpt_reg_LuxR_C"/>
</dbReference>
<dbReference type="InterPro" id="IPR011990">
    <property type="entry name" value="TPR-like_helical_dom_sf"/>
</dbReference>
<dbReference type="Gene3D" id="1.10.10.10">
    <property type="entry name" value="Winged helix-like DNA-binding domain superfamily/Winged helix DNA-binding domain"/>
    <property type="match status" value="1"/>
</dbReference>
<dbReference type="CDD" id="cd06170">
    <property type="entry name" value="LuxR_C_like"/>
    <property type="match status" value="1"/>
</dbReference>
<dbReference type="RefSeq" id="WP_267560381.1">
    <property type="nucleotide sequence ID" value="NZ_JAPNTZ010000001.1"/>
</dbReference>
<dbReference type="InterPro" id="IPR041664">
    <property type="entry name" value="AAA_16"/>
</dbReference>
<evidence type="ECO:0000256" key="3">
    <source>
        <dbReference type="ARBA" id="ARBA00023163"/>
    </source>
</evidence>
<reference evidence="5" key="1">
    <citation type="submission" date="2022-11" db="EMBL/GenBank/DDBJ databases">
        <authorList>
            <person name="Somphong A."/>
            <person name="Phongsopitanun W."/>
        </authorList>
    </citation>
    <scope>NUCLEOTIDE SEQUENCE</scope>
    <source>
        <strain evidence="5">Pm04-4</strain>
    </source>
</reference>
<dbReference type="InterPro" id="IPR036388">
    <property type="entry name" value="WH-like_DNA-bd_sf"/>
</dbReference>
<dbReference type="PANTHER" id="PTHR44688:SF16">
    <property type="entry name" value="DNA-BINDING TRANSCRIPTIONAL ACTIVATOR DEVR_DOSR"/>
    <property type="match status" value="1"/>
</dbReference>